<dbReference type="AlphaFoldDB" id="A0A1J4RYA5"/>
<comment type="caution">
    <text evidence="1">The sequence shown here is derived from an EMBL/GenBank/DDBJ whole genome shotgun (WGS) entry which is preliminary data.</text>
</comment>
<proteinExistence type="predicted"/>
<evidence type="ECO:0000313" key="2">
    <source>
        <dbReference type="Proteomes" id="UP000182345"/>
    </source>
</evidence>
<gene>
    <name evidence="1" type="ORF">AUJ42_00765</name>
</gene>
<name>A0A1J4RYA5_9BACT</name>
<evidence type="ECO:0000313" key="1">
    <source>
        <dbReference type="EMBL" id="OIN92201.1"/>
    </source>
</evidence>
<dbReference type="Proteomes" id="UP000182345">
    <property type="component" value="Unassembled WGS sequence"/>
</dbReference>
<sequence length="93" mass="10015">MKATVIGFTRMYGTSKKNGKIYDFAQLSVLQPIVPQQTPDFTRNGVGFEIATLDADLNLGEMLAGVKFPALLDLTVDSVIKQGRLASVVIAAK</sequence>
<accession>A0A1J4RYA5</accession>
<protein>
    <submittedName>
        <fullName evidence="1">Uncharacterized protein</fullName>
    </submittedName>
</protein>
<reference evidence="1 2" key="1">
    <citation type="journal article" date="2016" name="Environ. Microbiol.">
        <title>Genomic resolution of a cold subsurface aquifer community provides metabolic insights for novel microbes adapted to high CO concentrations.</title>
        <authorList>
            <person name="Probst A.J."/>
            <person name="Castelle C.J."/>
            <person name="Singh A."/>
            <person name="Brown C.T."/>
            <person name="Anantharaman K."/>
            <person name="Sharon I."/>
            <person name="Hug L.A."/>
            <person name="Burstein D."/>
            <person name="Emerson J.B."/>
            <person name="Thomas B.C."/>
            <person name="Banfield J.F."/>
        </authorList>
    </citation>
    <scope>NUCLEOTIDE SEQUENCE [LARGE SCALE GENOMIC DNA]</scope>
    <source>
        <strain evidence="1">CG1_02_44_10</strain>
    </source>
</reference>
<dbReference type="EMBL" id="MNUK01000023">
    <property type="protein sequence ID" value="OIN92201.1"/>
    <property type="molecule type" value="Genomic_DNA"/>
</dbReference>
<organism evidence="1 2">
    <name type="scientific">Candidatus Collierbacteria bacterium CG1_02_44_10</name>
    <dbReference type="NCBI Taxonomy" id="1805087"/>
    <lineage>
        <taxon>Bacteria</taxon>
        <taxon>Candidatus Collieribacteriota</taxon>
    </lineage>
</organism>